<gene>
    <name evidence="7" type="ORF">O3P69_015900</name>
</gene>
<evidence type="ECO:0000313" key="7">
    <source>
        <dbReference type="EMBL" id="KAK8383768.1"/>
    </source>
</evidence>
<dbReference type="EMBL" id="JARAKH010000036">
    <property type="protein sequence ID" value="KAK8383769.1"/>
    <property type="molecule type" value="Genomic_DNA"/>
</dbReference>
<dbReference type="PANTHER" id="PTHR22791:SF6">
    <property type="entry name" value="RING-TYPE DOMAIN-CONTAINING PROTEIN"/>
    <property type="match status" value="1"/>
</dbReference>
<keyword evidence="8" id="KW-1185">Reference proteome</keyword>
<accession>A0AAW0T8T3</accession>
<dbReference type="InterPro" id="IPR051435">
    <property type="entry name" value="RING_finger_E3_ubiq-ligases"/>
</dbReference>
<evidence type="ECO:0000256" key="1">
    <source>
        <dbReference type="ARBA" id="ARBA00022723"/>
    </source>
</evidence>
<proteinExistence type="predicted"/>
<dbReference type="SUPFAM" id="SSF57850">
    <property type="entry name" value="RING/U-box"/>
    <property type="match status" value="1"/>
</dbReference>
<comment type="caution">
    <text evidence="7">The sequence shown here is derived from an EMBL/GenBank/DDBJ whole genome shotgun (WGS) entry which is preliminary data.</text>
</comment>
<dbReference type="SMART" id="SM00184">
    <property type="entry name" value="RING"/>
    <property type="match status" value="1"/>
</dbReference>
<dbReference type="GO" id="GO:0016567">
    <property type="term" value="P:protein ubiquitination"/>
    <property type="evidence" value="ECO:0007669"/>
    <property type="project" value="TreeGrafter"/>
</dbReference>
<organism evidence="7 8">
    <name type="scientific">Scylla paramamosain</name>
    <name type="common">Mud crab</name>
    <dbReference type="NCBI Taxonomy" id="85552"/>
    <lineage>
        <taxon>Eukaryota</taxon>
        <taxon>Metazoa</taxon>
        <taxon>Ecdysozoa</taxon>
        <taxon>Arthropoda</taxon>
        <taxon>Crustacea</taxon>
        <taxon>Multicrustacea</taxon>
        <taxon>Malacostraca</taxon>
        <taxon>Eumalacostraca</taxon>
        <taxon>Eucarida</taxon>
        <taxon>Decapoda</taxon>
        <taxon>Pleocyemata</taxon>
        <taxon>Brachyura</taxon>
        <taxon>Eubrachyura</taxon>
        <taxon>Portunoidea</taxon>
        <taxon>Portunidae</taxon>
        <taxon>Portuninae</taxon>
        <taxon>Scylla</taxon>
    </lineage>
</organism>
<protein>
    <recommendedName>
        <fullName evidence="6">RING-type domain-containing protein</fullName>
    </recommendedName>
</protein>
<dbReference type="Gene3D" id="3.30.40.10">
    <property type="entry name" value="Zinc/RING finger domain, C3HC4 (zinc finger)"/>
    <property type="match status" value="1"/>
</dbReference>
<feature type="region of interest" description="Disordered" evidence="5">
    <location>
        <begin position="293"/>
        <end position="319"/>
    </location>
</feature>
<feature type="domain" description="RING-type" evidence="6">
    <location>
        <begin position="129"/>
        <end position="173"/>
    </location>
</feature>
<dbReference type="AlphaFoldDB" id="A0AAW0T8T3"/>
<feature type="region of interest" description="Disordered" evidence="5">
    <location>
        <begin position="429"/>
        <end position="448"/>
    </location>
</feature>
<reference evidence="7 8" key="1">
    <citation type="submission" date="2023-03" db="EMBL/GenBank/DDBJ databases">
        <title>High-quality genome of Scylla paramamosain provides insights in environmental adaptation.</title>
        <authorList>
            <person name="Zhang L."/>
        </authorList>
    </citation>
    <scope>NUCLEOTIDE SEQUENCE [LARGE SCALE GENOMIC DNA]</scope>
    <source>
        <strain evidence="7">LZ_2023a</strain>
        <tissue evidence="7">Muscle</tissue>
    </source>
</reference>
<dbReference type="InterPro" id="IPR001841">
    <property type="entry name" value="Znf_RING"/>
</dbReference>
<dbReference type="GO" id="GO:0008270">
    <property type="term" value="F:zinc ion binding"/>
    <property type="evidence" value="ECO:0007669"/>
    <property type="project" value="UniProtKB-KW"/>
</dbReference>
<feature type="compositionally biased region" description="Basic and acidic residues" evidence="5">
    <location>
        <begin position="432"/>
        <end position="448"/>
    </location>
</feature>
<evidence type="ECO:0000256" key="4">
    <source>
        <dbReference type="PROSITE-ProRule" id="PRU00175"/>
    </source>
</evidence>
<feature type="compositionally biased region" description="Polar residues" evidence="5">
    <location>
        <begin position="85"/>
        <end position="96"/>
    </location>
</feature>
<evidence type="ECO:0000256" key="3">
    <source>
        <dbReference type="ARBA" id="ARBA00022833"/>
    </source>
</evidence>
<dbReference type="InterPro" id="IPR027370">
    <property type="entry name" value="Znf-RING_euk"/>
</dbReference>
<dbReference type="PANTHER" id="PTHR22791">
    <property type="entry name" value="RING-TYPE DOMAIN-CONTAINING PROTEIN"/>
    <property type="match status" value="1"/>
</dbReference>
<evidence type="ECO:0000256" key="2">
    <source>
        <dbReference type="ARBA" id="ARBA00022771"/>
    </source>
</evidence>
<keyword evidence="1" id="KW-0479">Metal-binding</keyword>
<dbReference type="InterPro" id="IPR013083">
    <property type="entry name" value="Znf_RING/FYVE/PHD"/>
</dbReference>
<keyword evidence="2 4" id="KW-0863">Zinc-finger</keyword>
<dbReference type="InterPro" id="IPR017907">
    <property type="entry name" value="Znf_RING_CS"/>
</dbReference>
<feature type="region of interest" description="Disordered" evidence="5">
    <location>
        <begin position="375"/>
        <end position="419"/>
    </location>
</feature>
<evidence type="ECO:0000256" key="5">
    <source>
        <dbReference type="SAM" id="MobiDB-lite"/>
    </source>
</evidence>
<evidence type="ECO:0000313" key="8">
    <source>
        <dbReference type="Proteomes" id="UP001487740"/>
    </source>
</evidence>
<dbReference type="Pfam" id="PF13445">
    <property type="entry name" value="zf-RING_UBOX"/>
    <property type="match status" value="1"/>
</dbReference>
<sequence>MANVAMMAISWTSVILRSLPEIIKAGHELYSLWCSIRGEHQGNEAVVKSMKLLNRYQDDIGRLLQDPQQKKDLLEGLTILMNRINESNDNNNTGSPRASGRNTTSSGGGDSGASFPSKSSFKGARWMECDVCREDYTTTTTKRPLILHCGHTFCRECVEVLARRGLIRCPTCRKCEMRSLASIPTNTVMISMLEDWGNQGDNDSCNGMSKGKSSCTGDRGSGSGSGCDSISLSYKEQIQFAIFLSKQEAEAQGEAQVERRWQEVEEAADMMLAEALQVSEMYEASRLCAERQQAASAPGSHDLPEEEKESCAASGSGSAEDEDASVLLAYKLQQEEIAMMQRLCGNASNDWSKEMNCFFGPSLCGMGEDGNNFRGRDNATNGREQDSGEDGTTCCRGMEDEDNDDEGGAACHRRGDDGEDEVMCCGREEEEERGKKCSNSDEDDDLKKCCGDSCREEECDKRFLELMKSEEALLVEMALQLSLHYPQPSDSEDK</sequence>
<feature type="region of interest" description="Disordered" evidence="5">
    <location>
        <begin position="85"/>
        <end position="120"/>
    </location>
</feature>
<dbReference type="EMBL" id="JARAKH010000036">
    <property type="protein sequence ID" value="KAK8383771.1"/>
    <property type="molecule type" value="Genomic_DNA"/>
</dbReference>
<dbReference type="GO" id="GO:0061630">
    <property type="term" value="F:ubiquitin protein ligase activity"/>
    <property type="evidence" value="ECO:0007669"/>
    <property type="project" value="TreeGrafter"/>
</dbReference>
<evidence type="ECO:0000259" key="6">
    <source>
        <dbReference type="PROSITE" id="PS50089"/>
    </source>
</evidence>
<dbReference type="EMBL" id="JARAKH010000036">
    <property type="protein sequence ID" value="KAK8383770.1"/>
    <property type="molecule type" value="Genomic_DNA"/>
</dbReference>
<dbReference type="EMBL" id="JARAKH010000036">
    <property type="protein sequence ID" value="KAK8383768.1"/>
    <property type="molecule type" value="Genomic_DNA"/>
</dbReference>
<name>A0AAW0T8T3_SCYPA</name>
<dbReference type="PROSITE" id="PS00518">
    <property type="entry name" value="ZF_RING_1"/>
    <property type="match status" value="1"/>
</dbReference>
<dbReference type="PROSITE" id="PS50089">
    <property type="entry name" value="ZF_RING_2"/>
    <property type="match status" value="1"/>
</dbReference>
<keyword evidence="3" id="KW-0862">Zinc</keyword>
<dbReference type="Proteomes" id="UP001487740">
    <property type="component" value="Unassembled WGS sequence"/>
</dbReference>